<name>A0AAV4JYK2_9GAST</name>
<sequence>METVRSRSSDFNIFIRDNRALLSTRYPFLSQDQILSRLREQWRKRNNALSKDIKSTCSNKTNCKKPSSESKHQQSRPHPESRQKLKKPFAHQNSDVRNSFLNSNESSYNIQDDECEIDSPFSHVTDALRALNDRSDWSKLSESISGECNASTDKSNPEDDYIRPTWKFKNLWENREISQGSLNNKEYLGGKVENLVSIYNFNAGERKNHATESTGFQIYQQEKNRAVCSTIRSEAKQKRPTCKTKRNEDLTLTGVVVKTKLNNDNEYAATQPMLLKSGTPVKFRKSMLQKDGTPVRFRKPMLQKDGTPVGFRKPMLQKDKTPVKFRKPMLQKDGTPVRFRKPMLQKDGTPLINNKPMLKKDETPVRYSKPMLQKDMAPVRFSKPMLQKDGTPVRFSKRLSSKSLGNHDNSLFRDRVGENMNSNETFPYKPKKVHKVQKEHNKHSWTSTKGLGGMRKNEVKSAGRNTRNTVRSLKTTSNSKSRQRQTLVSIDNPKEIANVSPLFNGAKVSNQVNRSVPNTNNSSSFKRRKRGHYLLQTYPTASNDANTGAIWIDKVETYETETSGDEYVTENETRKPVETQRKERLVKDTLRYRYKKFHDASFVETYRMPKKTKTNSLTEPNNLFSYGDVDEFSSDTSVPRRELLVGKNNFENSYPFCCQKVPETSAALPNASMMKATDISPDSDAWPISHDQQFSQVASSPKTQLHETHSLPRDVAIERPQRLKVEKEARDWSFLKDLETTPGKNTSGKDDLFKKPLGVLFQDPTMDASFSNVKTPDKRRLVTSAVAATPSNFGSMFDAFDIFL</sequence>
<dbReference type="Proteomes" id="UP000762676">
    <property type="component" value="Unassembled WGS sequence"/>
</dbReference>
<dbReference type="AlphaFoldDB" id="A0AAV4JYK2"/>
<accession>A0AAV4JYK2</accession>
<reference evidence="2 3" key="1">
    <citation type="journal article" date="2021" name="Elife">
        <title>Chloroplast acquisition without the gene transfer in kleptoplastic sea slugs, Plakobranchus ocellatus.</title>
        <authorList>
            <person name="Maeda T."/>
            <person name="Takahashi S."/>
            <person name="Yoshida T."/>
            <person name="Shimamura S."/>
            <person name="Takaki Y."/>
            <person name="Nagai Y."/>
            <person name="Toyoda A."/>
            <person name="Suzuki Y."/>
            <person name="Arimoto A."/>
            <person name="Ishii H."/>
            <person name="Satoh N."/>
            <person name="Nishiyama T."/>
            <person name="Hasebe M."/>
            <person name="Maruyama T."/>
            <person name="Minagawa J."/>
            <person name="Obokata J."/>
            <person name="Shigenobu S."/>
        </authorList>
    </citation>
    <scope>NUCLEOTIDE SEQUENCE [LARGE SCALE GENOMIC DNA]</scope>
</reference>
<feature type="region of interest" description="Disordered" evidence="1">
    <location>
        <begin position="56"/>
        <end position="102"/>
    </location>
</feature>
<protein>
    <submittedName>
        <fullName evidence="2">Calphotin Microtubule-associated protein 4</fullName>
    </submittedName>
</protein>
<dbReference type="EMBL" id="BMAT01014082">
    <property type="protein sequence ID" value="GFS25992.1"/>
    <property type="molecule type" value="Genomic_DNA"/>
</dbReference>
<feature type="region of interest" description="Disordered" evidence="1">
    <location>
        <begin position="421"/>
        <end position="489"/>
    </location>
</feature>
<evidence type="ECO:0000313" key="3">
    <source>
        <dbReference type="Proteomes" id="UP000762676"/>
    </source>
</evidence>
<proteinExistence type="predicted"/>
<feature type="compositionally biased region" description="Basic and acidic residues" evidence="1">
    <location>
        <begin position="66"/>
        <end position="83"/>
    </location>
</feature>
<keyword evidence="3" id="KW-1185">Reference proteome</keyword>
<evidence type="ECO:0000313" key="2">
    <source>
        <dbReference type="EMBL" id="GFS25992.1"/>
    </source>
</evidence>
<comment type="caution">
    <text evidence="2">The sequence shown here is derived from an EMBL/GenBank/DDBJ whole genome shotgun (WGS) entry which is preliminary data.</text>
</comment>
<feature type="compositionally biased region" description="Basic residues" evidence="1">
    <location>
        <begin position="429"/>
        <end position="443"/>
    </location>
</feature>
<evidence type="ECO:0000256" key="1">
    <source>
        <dbReference type="SAM" id="MobiDB-lite"/>
    </source>
</evidence>
<feature type="compositionally biased region" description="Polar residues" evidence="1">
    <location>
        <begin position="463"/>
        <end position="489"/>
    </location>
</feature>
<feature type="compositionally biased region" description="Polar residues" evidence="1">
    <location>
        <begin position="91"/>
        <end position="102"/>
    </location>
</feature>
<organism evidence="2 3">
    <name type="scientific">Elysia marginata</name>
    <dbReference type="NCBI Taxonomy" id="1093978"/>
    <lineage>
        <taxon>Eukaryota</taxon>
        <taxon>Metazoa</taxon>
        <taxon>Spiralia</taxon>
        <taxon>Lophotrochozoa</taxon>
        <taxon>Mollusca</taxon>
        <taxon>Gastropoda</taxon>
        <taxon>Heterobranchia</taxon>
        <taxon>Euthyneura</taxon>
        <taxon>Panpulmonata</taxon>
        <taxon>Sacoglossa</taxon>
        <taxon>Placobranchoidea</taxon>
        <taxon>Plakobranchidae</taxon>
        <taxon>Elysia</taxon>
    </lineage>
</organism>
<gene>
    <name evidence="2" type="ORF">ElyMa_007040200</name>
</gene>
<feature type="compositionally biased region" description="Polar residues" evidence="1">
    <location>
        <begin position="56"/>
        <end position="65"/>
    </location>
</feature>